<dbReference type="AlphaFoldDB" id="A0A2N3Y461"/>
<comment type="caution">
    <text evidence="1">The sequence shown here is derived from an EMBL/GenBank/DDBJ whole genome shotgun (WGS) entry which is preliminary data.</text>
</comment>
<protein>
    <submittedName>
        <fullName evidence="1">Uncharacterized protein</fullName>
    </submittedName>
</protein>
<reference evidence="1" key="1">
    <citation type="submission" date="2017-12" db="EMBL/GenBank/DDBJ databases">
        <title>Sequencing the genomes of 1000 Actinobacteria strains.</title>
        <authorList>
            <person name="Klenk H.-P."/>
        </authorList>
    </citation>
    <scope>NUCLEOTIDE SEQUENCE [LARGE SCALE GENOMIC DNA]</scope>
    <source>
        <strain evidence="1">DSM 44228</strain>
    </source>
</reference>
<evidence type="ECO:0000313" key="1">
    <source>
        <dbReference type="EMBL" id="PKW17715.1"/>
    </source>
</evidence>
<gene>
    <name evidence="1" type="ORF">A8926_5718</name>
</gene>
<organism evidence="1 2">
    <name type="scientific">Saccharopolyspora spinosa</name>
    <dbReference type="NCBI Taxonomy" id="60894"/>
    <lineage>
        <taxon>Bacteria</taxon>
        <taxon>Bacillati</taxon>
        <taxon>Actinomycetota</taxon>
        <taxon>Actinomycetes</taxon>
        <taxon>Pseudonocardiales</taxon>
        <taxon>Pseudonocardiaceae</taxon>
        <taxon>Saccharopolyspora</taxon>
    </lineage>
</organism>
<accession>A0A2N3Y461</accession>
<dbReference type="Proteomes" id="UP000233786">
    <property type="component" value="Unassembled WGS sequence"/>
</dbReference>
<name>A0A2N3Y461_SACSN</name>
<proteinExistence type="predicted"/>
<dbReference type="EMBL" id="PJNB01000001">
    <property type="protein sequence ID" value="PKW17715.1"/>
    <property type="molecule type" value="Genomic_DNA"/>
</dbReference>
<sequence>MAAVATETVIAISGAVTTIATEAQHSFIQGLDQYARSMPTEQAARRSVEAG</sequence>
<evidence type="ECO:0000313" key="2">
    <source>
        <dbReference type="Proteomes" id="UP000233786"/>
    </source>
</evidence>
<keyword evidence="2" id="KW-1185">Reference proteome</keyword>